<name>A0A8X8DAC1_POPTO</name>
<dbReference type="InterPro" id="IPR019585">
    <property type="entry name" value="Rpn7/CSN1"/>
</dbReference>
<keyword evidence="10" id="KW-1185">Reference proteome</keyword>
<comment type="subcellular location">
    <subcellularLocation>
        <location evidence="2">Cytoplasm</location>
    </subcellularLocation>
    <subcellularLocation>
        <location evidence="1">Nucleus</location>
    </subcellularLocation>
</comment>
<sequence>MEPDDEIYANGEADSSNSRNRPIISSEQLDIEAYAGLYTGRTKITRLLFIADQCGQNNNTAMQMEALRMAYEEIKKGENTQLFRDVVHKIDGRLGDDYGMDSAWCEMVDRRADQRKEKLENELNAYRTNLIKESIRMGYNDFGDYYYAHGSLADAFKSYVRTRDYCTTSKHVIHMCMSAILVSIEMGQFTHVTSYINKAEQTADALDPNTVSKLRCAAGLANLDAKKYKLAARKCLWLLSVSCTSCDLSGCKELTAPHLHLIKILYLPCILSRHWSTFRLTVENLKLKGACYFTEIQLLSHFDESSTLFLRSFSIMFNLDGLCSGHLEFLEVGPELGNSYNEVIAPQDVATYGGLCALASFDRMELKNKVIDSINFRNFLELVPEVRELIHDFYSSHYASCLDYLGNLKANLMLDIHLHDHVQTLYDQIRNKALIQYTHPFVSVDLHMMANAFKTTVASLEKELEALITDNQIQARIDSHNKILYARHADQRNATFQRVLQTGSEFDRDVRAMLLRANLIKLEYKASRKP</sequence>
<evidence type="ECO:0000256" key="4">
    <source>
        <dbReference type="ARBA" id="ARBA00022790"/>
    </source>
</evidence>
<evidence type="ECO:0000259" key="8">
    <source>
        <dbReference type="PROSITE" id="PS50250"/>
    </source>
</evidence>
<dbReference type="GO" id="GO:0008180">
    <property type="term" value="C:COP9 signalosome"/>
    <property type="evidence" value="ECO:0007669"/>
    <property type="project" value="UniProtKB-KW"/>
</dbReference>
<dbReference type="InterPro" id="IPR048624">
    <property type="entry name" value="CSN1_C"/>
</dbReference>
<feature type="region of interest" description="Disordered" evidence="7">
    <location>
        <begin position="1"/>
        <end position="21"/>
    </location>
</feature>
<dbReference type="Pfam" id="PF10602">
    <property type="entry name" value="RPN7"/>
    <property type="match status" value="2"/>
</dbReference>
<feature type="domain" description="PCI" evidence="8">
    <location>
        <begin position="321"/>
        <end position="491"/>
    </location>
</feature>
<dbReference type="OrthoDB" id="422427at2759"/>
<dbReference type="InterPro" id="IPR045135">
    <property type="entry name" value="Rpn7_N"/>
</dbReference>
<gene>
    <name evidence="9" type="ORF">POTOM_010435</name>
</gene>
<evidence type="ECO:0000313" key="10">
    <source>
        <dbReference type="Proteomes" id="UP000886885"/>
    </source>
</evidence>
<evidence type="ECO:0000256" key="6">
    <source>
        <dbReference type="SAM" id="Coils"/>
    </source>
</evidence>
<keyword evidence="5" id="KW-0539">Nucleus</keyword>
<evidence type="ECO:0000256" key="3">
    <source>
        <dbReference type="ARBA" id="ARBA00022490"/>
    </source>
</evidence>
<dbReference type="AlphaFoldDB" id="A0A8X8DAC1"/>
<dbReference type="PANTHER" id="PTHR14145:SF2">
    <property type="entry name" value="COP9 SIGNALOSOME COMPLEX SUBUNIT 1"/>
    <property type="match status" value="1"/>
</dbReference>
<reference evidence="9" key="1">
    <citation type="journal article" date="2020" name="bioRxiv">
        <title>Hybrid origin of Populus tomentosa Carr. identified through genome sequencing and phylogenomic analysis.</title>
        <authorList>
            <person name="An X."/>
            <person name="Gao K."/>
            <person name="Chen Z."/>
            <person name="Li J."/>
            <person name="Yang X."/>
            <person name="Yang X."/>
            <person name="Zhou J."/>
            <person name="Guo T."/>
            <person name="Zhao T."/>
            <person name="Huang S."/>
            <person name="Miao D."/>
            <person name="Khan W.U."/>
            <person name="Rao P."/>
            <person name="Ye M."/>
            <person name="Lei B."/>
            <person name="Liao W."/>
            <person name="Wang J."/>
            <person name="Ji L."/>
            <person name="Li Y."/>
            <person name="Guo B."/>
            <person name="Mustafa N.S."/>
            <person name="Li S."/>
            <person name="Yun Q."/>
            <person name="Keller S.R."/>
            <person name="Mao J."/>
            <person name="Zhang R."/>
            <person name="Strauss S.H."/>
        </authorList>
    </citation>
    <scope>NUCLEOTIDE SEQUENCE</scope>
    <source>
        <strain evidence="9">GM15</strain>
        <tissue evidence="9">Leaf</tissue>
    </source>
</reference>
<evidence type="ECO:0000256" key="5">
    <source>
        <dbReference type="ARBA" id="ARBA00023242"/>
    </source>
</evidence>
<dbReference type="SMART" id="SM00088">
    <property type="entry name" value="PINT"/>
    <property type="match status" value="1"/>
</dbReference>
<organism evidence="9 10">
    <name type="scientific">Populus tomentosa</name>
    <name type="common">Chinese white poplar</name>
    <dbReference type="NCBI Taxonomy" id="118781"/>
    <lineage>
        <taxon>Eukaryota</taxon>
        <taxon>Viridiplantae</taxon>
        <taxon>Streptophyta</taxon>
        <taxon>Embryophyta</taxon>
        <taxon>Tracheophyta</taxon>
        <taxon>Spermatophyta</taxon>
        <taxon>Magnoliopsida</taxon>
        <taxon>eudicotyledons</taxon>
        <taxon>Gunneridae</taxon>
        <taxon>Pentapetalae</taxon>
        <taxon>rosids</taxon>
        <taxon>fabids</taxon>
        <taxon>Malpighiales</taxon>
        <taxon>Salicaceae</taxon>
        <taxon>Saliceae</taxon>
        <taxon>Populus</taxon>
    </lineage>
</organism>
<dbReference type="PROSITE" id="PS50250">
    <property type="entry name" value="PCI"/>
    <property type="match status" value="1"/>
</dbReference>
<protein>
    <recommendedName>
        <fullName evidence="8">PCI domain-containing protein</fullName>
    </recommendedName>
</protein>
<evidence type="ECO:0000256" key="7">
    <source>
        <dbReference type="SAM" id="MobiDB-lite"/>
    </source>
</evidence>
<dbReference type="EMBL" id="JAAWWB010000004">
    <property type="protein sequence ID" value="KAG6784734.1"/>
    <property type="molecule type" value="Genomic_DNA"/>
</dbReference>
<dbReference type="Pfam" id="PF01399">
    <property type="entry name" value="PCI"/>
    <property type="match status" value="1"/>
</dbReference>
<accession>A0A8X8DAC1</accession>
<proteinExistence type="predicted"/>
<dbReference type="InterPro" id="IPR000717">
    <property type="entry name" value="PCI_dom"/>
</dbReference>
<dbReference type="PANTHER" id="PTHR14145">
    <property type="entry name" value="26S PROTESOME SUBUNIT 6"/>
    <property type="match status" value="1"/>
</dbReference>
<evidence type="ECO:0000256" key="1">
    <source>
        <dbReference type="ARBA" id="ARBA00004123"/>
    </source>
</evidence>
<evidence type="ECO:0000256" key="2">
    <source>
        <dbReference type="ARBA" id="ARBA00004496"/>
    </source>
</evidence>
<dbReference type="Pfam" id="PF21151">
    <property type="entry name" value="CSN1_C"/>
    <property type="match status" value="1"/>
</dbReference>
<feature type="coiled-coil region" evidence="6">
    <location>
        <begin position="109"/>
        <end position="136"/>
    </location>
</feature>
<keyword evidence="4" id="KW-0736">Signalosome</keyword>
<dbReference type="Proteomes" id="UP000886885">
    <property type="component" value="Chromosome 2D"/>
</dbReference>
<comment type="caution">
    <text evidence="9">The sequence shown here is derived from an EMBL/GenBank/DDBJ whole genome shotgun (WGS) entry which is preliminary data.</text>
</comment>
<keyword evidence="6" id="KW-0175">Coiled coil</keyword>
<keyword evidence="3" id="KW-0963">Cytoplasm</keyword>
<evidence type="ECO:0000313" key="9">
    <source>
        <dbReference type="EMBL" id="KAG6784734.1"/>
    </source>
</evidence>
<dbReference type="GO" id="GO:0005737">
    <property type="term" value="C:cytoplasm"/>
    <property type="evidence" value="ECO:0007669"/>
    <property type="project" value="UniProtKB-SubCell"/>
</dbReference>